<feature type="domain" description="Chitinase A N-terminal" evidence="1">
    <location>
        <begin position="37"/>
        <end position="116"/>
    </location>
</feature>
<sequence>MLKRYIYLLIIFTLSFSQDMPGEPNISWMPTEYELINENLNLTISWDMWWGENGNYWKLIQNGNNVFEAEIINNTPEAQHDEVTILLTTTGQYNFIVDLCNDNGCTSSNSILISISSPGDQGEINHGIGTIDWGEQFFSPFVDATSWPPFSISEMAQLTGVKFYNLGFIVARDNNNCEATWGGYYTLDGWTFAGDYM</sequence>
<dbReference type="InterPro" id="IPR013540">
    <property type="entry name" value="ChitinaseA_N"/>
</dbReference>
<reference evidence="2" key="1">
    <citation type="submission" date="2018-05" db="EMBL/GenBank/DDBJ databases">
        <authorList>
            <person name="Lanie J.A."/>
            <person name="Ng W.-L."/>
            <person name="Kazmierczak K.M."/>
            <person name="Andrzejewski T.M."/>
            <person name="Davidsen T.M."/>
            <person name="Wayne K.J."/>
            <person name="Tettelin H."/>
            <person name="Glass J.I."/>
            <person name="Rusch D."/>
            <person name="Podicherti R."/>
            <person name="Tsui H.-C.T."/>
            <person name="Winkler M.E."/>
        </authorList>
    </citation>
    <scope>NUCLEOTIDE SEQUENCE</scope>
</reference>
<name>A0A382QGX3_9ZZZZ</name>
<dbReference type="EMBL" id="UINC01114081">
    <property type="protein sequence ID" value="SVC84135.1"/>
    <property type="molecule type" value="Genomic_DNA"/>
</dbReference>
<protein>
    <recommendedName>
        <fullName evidence="1">Chitinase A N-terminal domain-containing protein</fullName>
    </recommendedName>
</protein>
<feature type="non-terminal residue" evidence="2">
    <location>
        <position position="197"/>
    </location>
</feature>
<dbReference type="Gene3D" id="3.20.20.80">
    <property type="entry name" value="Glycosidases"/>
    <property type="match status" value="1"/>
</dbReference>
<dbReference type="GO" id="GO:0004568">
    <property type="term" value="F:chitinase activity"/>
    <property type="evidence" value="ECO:0007669"/>
    <property type="project" value="InterPro"/>
</dbReference>
<dbReference type="InterPro" id="IPR014756">
    <property type="entry name" value="Ig_E-set"/>
</dbReference>
<dbReference type="AlphaFoldDB" id="A0A382QGX3"/>
<dbReference type="SUPFAM" id="SSF81296">
    <property type="entry name" value="E set domains"/>
    <property type="match status" value="1"/>
</dbReference>
<accession>A0A382QGX3</accession>
<dbReference type="Pfam" id="PF08329">
    <property type="entry name" value="ChitinaseA_N"/>
    <property type="match status" value="1"/>
</dbReference>
<evidence type="ECO:0000259" key="1">
    <source>
        <dbReference type="Pfam" id="PF08329"/>
    </source>
</evidence>
<dbReference type="InterPro" id="IPR013783">
    <property type="entry name" value="Ig-like_fold"/>
</dbReference>
<dbReference type="Gene3D" id="2.60.40.10">
    <property type="entry name" value="Immunoglobulins"/>
    <property type="match status" value="1"/>
</dbReference>
<organism evidence="2">
    <name type="scientific">marine metagenome</name>
    <dbReference type="NCBI Taxonomy" id="408172"/>
    <lineage>
        <taxon>unclassified sequences</taxon>
        <taxon>metagenomes</taxon>
        <taxon>ecological metagenomes</taxon>
    </lineage>
</organism>
<dbReference type="GO" id="GO:0006032">
    <property type="term" value="P:chitin catabolic process"/>
    <property type="evidence" value="ECO:0007669"/>
    <property type="project" value="InterPro"/>
</dbReference>
<proteinExistence type="predicted"/>
<gene>
    <name evidence="2" type="ORF">METZ01_LOCUS336989</name>
</gene>
<evidence type="ECO:0000313" key="2">
    <source>
        <dbReference type="EMBL" id="SVC84135.1"/>
    </source>
</evidence>